<dbReference type="AlphaFoldDB" id="A0ABD3SAR5"/>
<gene>
    <name evidence="2" type="ORF">ACJIZ3_007342</name>
</gene>
<dbReference type="EMBL" id="JBJXBP010000007">
    <property type="protein sequence ID" value="KAL3821437.1"/>
    <property type="molecule type" value="Genomic_DNA"/>
</dbReference>
<accession>A0ABD3SAR5</accession>
<evidence type="ECO:0000313" key="3">
    <source>
        <dbReference type="Proteomes" id="UP001634393"/>
    </source>
</evidence>
<sequence length="46" mass="5327">MGNLLNLIDINLGNYYVILLPYLINHGFAQGILMQCYRCRRKVEGI</sequence>
<keyword evidence="1" id="KW-1133">Transmembrane helix</keyword>
<evidence type="ECO:0000256" key="1">
    <source>
        <dbReference type="SAM" id="Phobius"/>
    </source>
</evidence>
<keyword evidence="1" id="KW-0812">Transmembrane</keyword>
<protein>
    <submittedName>
        <fullName evidence="2">Uncharacterized protein</fullName>
    </submittedName>
</protein>
<feature type="transmembrane region" description="Helical" evidence="1">
    <location>
        <begin position="12"/>
        <end position="33"/>
    </location>
</feature>
<keyword evidence="1" id="KW-0472">Membrane</keyword>
<name>A0ABD3SAR5_9LAMI</name>
<keyword evidence="3" id="KW-1185">Reference proteome</keyword>
<evidence type="ECO:0000313" key="2">
    <source>
        <dbReference type="EMBL" id="KAL3821437.1"/>
    </source>
</evidence>
<comment type="caution">
    <text evidence="2">The sequence shown here is derived from an EMBL/GenBank/DDBJ whole genome shotgun (WGS) entry which is preliminary data.</text>
</comment>
<dbReference type="Proteomes" id="UP001634393">
    <property type="component" value="Unassembled WGS sequence"/>
</dbReference>
<organism evidence="2 3">
    <name type="scientific">Penstemon smallii</name>
    <dbReference type="NCBI Taxonomy" id="265156"/>
    <lineage>
        <taxon>Eukaryota</taxon>
        <taxon>Viridiplantae</taxon>
        <taxon>Streptophyta</taxon>
        <taxon>Embryophyta</taxon>
        <taxon>Tracheophyta</taxon>
        <taxon>Spermatophyta</taxon>
        <taxon>Magnoliopsida</taxon>
        <taxon>eudicotyledons</taxon>
        <taxon>Gunneridae</taxon>
        <taxon>Pentapetalae</taxon>
        <taxon>asterids</taxon>
        <taxon>lamiids</taxon>
        <taxon>Lamiales</taxon>
        <taxon>Plantaginaceae</taxon>
        <taxon>Cheloneae</taxon>
        <taxon>Penstemon</taxon>
    </lineage>
</organism>
<reference evidence="2 3" key="1">
    <citation type="submission" date="2024-12" db="EMBL/GenBank/DDBJ databases">
        <title>The unique morphological basis and parallel evolutionary history of personate flowers in Penstemon.</title>
        <authorList>
            <person name="Depatie T.H."/>
            <person name="Wessinger C.A."/>
        </authorList>
    </citation>
    <scope>NUCLEOTIDE SEQUENCE [LARGE SCALE GENOMIC DNA]</scope>
    <source>
        <strain evidence="2">WTNN_2</strain>
        <tissue evidence="2">Leaf</tissue>
    </source>
</reference>
<proteinExistence type="predicted"/>